<evidence type="ECO:0000313" key="4">
    <source>
        <dbReference type="Proteomes" id="UP000822688"/>
    </source>
</evidence>
<comment type="caution">
    <text evidence="2">The sequence shown here is derived from an EMBL/GenBank/DDBJ whole genome shotgun (WGS) entry which is preliminary data.</text>
</comment>
<evidence type="ECO:0000313" key="1">
    <source>
        <dbReference type="EMBL" id="KAG0578298.1"/>
    </source>
</evidence>
<reference evidence="2" key="1">
    <citation type="submission" date="2020-06" db="EMBL/GenBank/DDBJ databases">
        <title>WGS assembly of Ceratodon purpureus strain R40.</title>
        <authorList>
            <person name="Carey S.B."/>
            <person name="Jenkins J."/>
            <person name="Shu S."/>
            <person name="Lovell J.T."/>
            <person name="Sreedasyam A."/>
            <person name="Maumus F."/>
            <person name="Tiley G.P."/>
            <person name="Fernandez-Pozo N."/>
            <person name="Barry K."/>
            <person name="Chen C."/>
            <person name="Wang M."/>
            <person name="Lipzen A."/>
            <person name="Daum C."/>
            <person name="Saski C.A."/>
            <person name="Payton A.C."/>
            <person name="Mcbreen J.C."/>
            <person name="Conrad R.E."/>
            <person name="Kollar L.M."/>
            <person name="Olsson S."/>
            <person name="Huttunen S."/>
            <person name="Landis J.B."/>
            <person name="Wickett N.J."/>
            <person name="Johnson M.G."/>
            <person name="Rensing S.A."/>
            <person name="Grimwood J."/>
            <person name="Schmutz J."/>
            <person name="Mcdaniel S.F."/>
        </authorList>
    </citation>
    <scope>NUCLEOTIDE SEQUENCE</scope>
    <source>
        <strain evidence="2">R40</strain>
    </source>
</reference>
<organism evidence="2 4">
    <name type="scientific">Ceratodon purpureus</name>
    <name type="common">Fire moss</name>
    <name type="synonym">Dicranum purpureum</name>
    <dbReference type="NCBI Taxonomy" id="3225"/>
    <lineage>
        <taxon>Eukaryota</taxon>
        <taxon>Viridiplantae</taxon>
        <taxon>Streptophyta</taxon>
        <taxon>Embryophyta</taxon>
        <taxon>Bryophyta</taxon>
        <taxon>Bryophytina</taxon>
        <taxon>Bryopsida</taxon>
        <taxon>Dicranidae</taxon>
        <taxon>Pseudoditrichales</taxon>
        <taxon>Ditrichaceae</taxon>
        <taxon>Ceratodon</taxon>
    </lineage>
</organism>
<proteinExistence type="predicted"/>
<gene>
    <name evidence="1" type="ORF">KC19_4G012500</name>
    <name evidence="2" type="ORF">KC19_4G012700</name>
    <name evidence="3" type="ORF">KC19_4G012800</name>
</gene>
<dbReference type="AlphaFoldDB" id="A0A8T0I438"/>
<evidence type="ECO:0000313" key="2">
    <source>
        <dbReference type="EMBL" id="KAG0578300.1"/>
    </source>
</evidence>
<dbReference type="EMBL" id="CM026424">
    <property type="protein sequence ID" value="KAG0578300.1"/>
    <property type="molecule type" value="Genomic_DNA"/>
</dbReference>
<dbReference type="EMBL" id="CM026424">
    <property type="protein sequence ID" value="KAG0578303.1"/>
    <property type="molecule type" value="Genomic_DNA"/>
</dbReference>
<dbReference type="Proteomes" id="UP000822688">
    <property type="component" value="Chromosome 4"/>
</dbReference>
<keyword evidence="4" id="KW-1185">Reference proteome</keyword>
<sequence length="121" mass="13725">MPITALRFLPVQQVTIPPITRSTGSNQRLNHRTRTSIAMPHQLPQLSRKSHCAVKDCQDKSHPKHSTIYTFQSMGKTYISAQINCIKIRSFKKIIFTTFTCNIPKHPLPLQVLEAVSTAWA</sequence>
<name>A0A8T0I438_CERPU</name>
<dbReference type="EMBL" id="CM026424">
    <property type="protein sequence ID" value="KAG0578298.1"/>
    <property type="molecule type" value="Genomic_DNA"/>
</dbReference>
<evidence type="ECO:0000313" key="3">
    <source>
        <dbReference type="EMBL" id="KAG0578303.1"/>
    </source>
</evidence>
<accession>A0A8T0I438</accession>
<protein>
    <submittedName>
        <fullName evidence="2">Uncharacterized protein</fullName>
    </submittedName>
</protein>